<dbReference type="InterPro" id="IPR009078">
    <property type="entry name" value="Ferritin-like_SF"/>
</dbReference>
<organism evidence="1 2">
    <name type="scientific">Hymenobacter ginkgonis</name>
    <dbReference type="NCBI Taxonomy" id="2682976"/>
    <lineage>
        <taxon>Bacteria</taxon>
        <taxon>Pseudomonadati</taxon>
        <taxon>Bacteroidota</taxon>
        <taxon>Cytophagia</taxon>
        <taxon>Cytophagales</taxon>
        <taxon>Hymenobacteraceae</taxon>
        <taxon>Hymenobacter</taxon>
    </lineage>
</organism>
<dbReference type="RefSeq" id="WP_157565023.1">
    <property type="nucleotide sequence ID" value="NZ_WQKZ01000002.1"/>
</dbReference>
<evidence type="ECO:0000313" key="1">
    <source>
        <dbReference type="EMBL" id="MVN76788.1"/>
    </source>
</evidence>
<dbReference type="Pfam" id="PF13668">
    <property type="entry name" value="Ferritin_2"/>
    <property type="match status" value="1"/>
</dbReference>
<accession>A0A7K1TEE5</accession>
<keyword evidence="2" id="KW-1185">Reference proteome</keyword>
<sequence>MNIFQLFSDLERVDPEVYGRFDSRRRVFKYLGSTGKAITAATLPTLLSGLFQKAYGQTTAITADVQAVLNLALSLEYLELYYYQAGLNANILSSSDNVAFTAIRDDERGHVNALRAVLGSAAIADPTAAAFDYTAGANRLTPFASSTNFLALAQAFEDTGVRAYKGAIPALINNKDLLTAAFNIHSVEARHSSHIRTLRRGGVTAAADAPSANTLATKPKSWISQRDNNGPLPALTASVYGAGTTTAYPAEDNTVQVGINTQSNSSSPGAGLVLTSIAATEAFDEPLDPAKVKAIALNFVASGNLKGLFV</sequence>
<dbReference type="AlphaFoldDB" id="A0A7K1TEE5"/>
<gene>
    <name evidence="1" type="ORF">GO988_10685</name>
</gene>
<dbReference type="Proteomes" id="UP000441336">
    <property type="component" value="Unassembled WGS sequence"/>
</dbReference>
<dbReference type="SUPFAM" id="SSF47240">
    <property type="entry name" value="Ferritin-like"/>
    <property type="match status" value="1"/>
</dbReference>
<protein>
    <submittedName>
        <fullName evidence="1">Ferritin-like domain-containing protein</fullName>
    </submittedName>
</protein>
<name>A0A7K1TEE5_9BACT</name>
<dbReference type="EMBL" id="WQKZ01000002">
    <property type="protein sequence ID" value="MVN76788.1"/>
    <property type="molecule type" value="Genomic_DNA"/>
</dbReference>
<reference evidence="1 2" key="1">
    <citation type="submission" date="2019-12" db="EMBL/GenBank/DDBJ databases">
        <title>Hymenobacter sp. HMF4947 Genome sequencing and assembly.</title>
        <authorList>
            <person name="Kang H."/>
            <person name="Cha I."/>
            <person name="Kim H."/>
            <person name="Joh K."/>
        </authorList>
    </citation>
    <scope>NUCLEOTIDE SEQUENCE [LARGE SCALE GENOMIC DNA]</scope>
    <source>
        <strain evidence="1 2">HMF4947</strain>
    </source>
</reference>
<evidence type="ECO:0000313" key="2">
    <source>
        <dbReference type="Proteomes" id="UP000441336"/>
    </source>
</evidence>
<comment type="caution">
    <text evidence="1">The sequence shown here is derived from an EMBL/GenBank/DDBJ whole genome shotgun (WGS) entry which is preliminary data.</text>
</comment>
<proteinExistence type="predicted"/>